<dbReference type="Proteomes" id="UP000603457">
    <property type="component" value="Unassembled WGS sequence"/>
</dbReference>
<keyword evidence="4" id="KW-0408">Iron</keyword>
<gene>
    <name evidence="5" type="ORF">H6G74_24865</name>
</gene>
<evidence type="ECO:0000313" key="5">
    <source>
        <dbReference type="EMBL" id="MBD2597529.1"/>
    </source>
</evidence>
<reference evidence="5 6" key="1">
    <citation type="journal article" date="2020" name="ISME J.">
        <title>Comparative genomics reveals insights into cyanobacterial evolution and habitat adaptation.</title>
        <authorList>
            <person name="Chen M.Y."/>
            <person name="Teng W.K."/>
            <person name="Zhao L."/>
            <person name="Hu C.X."/>
            <person name="Zhou Y.K."/>
            <person name="Han B.P."/>
            <person name="Song L.R."/>
            <person name="Shu W.S."/>
        </authorList>
    </citation>
    <scope>NUCLEOTIDE SEQUENCE [LARGE SCALE GENOMIC DNA]</scope>
    <source>
        <strain evidence="5 6">FACHB-130</strain>
    </source>
</reference>
<organism evidence="5 6">
    <name type="scientific">Nostoc spongiaeforme FACHB-130</name>
    <dbReference type="NCBI Taxonomy" id="1357510"/>
    <lineage>
        <taxon>Bacteria</taxon>
        <taxon>Bacillati</taxon>
        <taxon>Cyanobacteriota</taxon>
        <taxon>Cyanophyceae</taxon>
        <taxon>Nostocales</taxon>
        <taxon>Nostocaceae</taxon>
        <taxon>Nostoc</taxon>
    </lineage>
</organism>
<dbReference type="RefSeq" id="WP_190970169.1">
    <property type="nucleotide sequence ID" value="NZ_JACJTB010000044.1"/>
</dbReference>
<evidence type="ECO:0000256" key="1">
    <source>
        <dbReference type="ARBA" id="ARBA00001954"/>
    </source>
</evidence>
<evidence type="ECO:0000256" key="3">
    <source>
        <dbReference type="ARBA" id="ARBA00022723"/>
    </source>
</evidence>
<dbReference type="Pfam" id="PF03055">
    <property type="entry name" value="RPE65"/>
    <property type="match status" value="1"/>
</dbReference>
<keyword evidence="6" id="KW-1185">Reference proteome</keyword>
<sequence length="478" mass="52735">MIIDQKSTKKAWAGAISQPATEFPLTPLPILSGKIPEGLRGTLYRNGPGCLERDNIHVGHWFDGDGAILAVNFNAAGATGVYRYVQTAGYQAETAAGKWLYGNYGMTAPGAIWHQWRKPVKNAANTSVLALPDKLLALWEGGHPHRLDLATLETQGLDDLGGLKPGLFYSAHPKVDFSTQEIFNFGVSLGLNATLNVYKSDGAGKIIQKAQFPLTGLPLIHDFVLAGQYLVFFIPAVRLNLLPIVLGTSSYSDALKWRPNLGTQILVIDRETLTLVSQGETEPWYQWHFANGYVDSSGAVIVDFTRYDDFQTNQYLQEVVAGKTQTTAKNTFTRVVLQPQTGKVTKIETLLDRTGEFPNVPAPNVGQKSRYTYMSLFRQGTDISQELLNAIARFDHNTHTLTEANLGENRYPSEPLAVQDIHHPQQSWVLTVVYDGNSHTSEVWIFDSDRLDAEPVCKLGLPSVIPHSFHGTWKAAST</sequence>
<evidence type="ECO:0000313" key="6">
    <source>
        <dbReference type="Proteomes" id="UP000603457"/>
    </source>
</evidence>
<dbReference type="EMBL" id="JACJTB010000044">
    <property type="protein sequence ID" value="MBD2597529.1"/>
    <property type="molecule type" value="Genomic_DNA"/>
</dbReference>
<evidence type="ECO:0000256" key="4">
    <source>
        <dbReference type="ARBA" id="ARBA00023004"/>
    </source>
</evidence>
<dbReference type="InterPro" id="IPR004294">
    <property type="entry name" value="Carotenoid_Oase"/>
</dbReference>
<proteinExistence type="inferred from homology"/>
<comment type="similarity">
    <text evidence="2">Belongs to the carotenoid oxygenase family.</text>
</comment>
<evidence type="ECO:0000256" key="2">
    <source>
        <dbReference type="ARBA" id="ARBA00006787"/>
    </source>
</evidence>
<accession>A0ABR8G2P9</accession>
<keyword evidence="3" id="KW-0479">Metal-binding</keyword>
<comment type="caution">
    <text evidence="5">The sequence shown here is derived from an EMBL/GenBank/DDBJ whole genome shotgun (WGS) entry which is preliminary data.</text>
</comment>
<protein>
    <submittedName>
        <fullName evidence="5">Carotenoid oxygenase family protein</fullName>
    </submittedName>
</protein>
<dbReference type="PANTHER" id="PTHR10543:SF139">
    <property type="entry name" value="DIOXYGENASE"/>
    <property type="match status" value="1"/>
</dbReference>
<dbReference type="PANTHER" id="PTHR10543">
    <property type="entry name" value="BETA-CAROTENE DIOXYGENASE"/>
    <property type="match status" value="1"/>
</dbReference>
<name>A0ABR8G2P9_9NOSO</name>
<comment type="cofactor">
    <cofactor evidence="1">
        <name>Fe(2+)</name>
        <dbReference type="ChEBI" id="CHEBI:29033"/>
    </cofactor>
</comment>